<gene>
    <name evidence="1" type="ORF">SDC9_181650</name>
</gene>
<dbReference type="AlphaFoldDB" id="A0A645H559"/>
<proteinExistence type="predicted"/>
<name>A0A645H559_9ZZZZ</name>
<organism evidence="1">
    <name type="scientific">bioreactor metagenome</name>
    <dbReference type="NCBI Taxonomy" id="1076179"/>
    <lineage>
        <taxon>unclassified sequences</taxon>
        <taxon>metagenomes</taxon>
        <taxon>ecological metagenomes</taxon>
    </lineage>
</organism>
<reference evidence="1" key="1">
    <citation type="submission" date="2019-08" db="EMBL/GenBank/DDBJ databases">
        <authorList>
            <person name="Kucharzyk K."/>
            <person name="Murdoch R.W."/>
            <person name="Higgins S."/>
            <person name="Loffler F."/>
        </authorList>
    </citation>
    <scope>NUCLEOTIDE SEQUENCE</scope>
</reference>
<comment type="caution">
    <text evidence="1">The sequence shown here is derived from an EMBL/GenBank/DDBJ whole genome shotgun (WGS) entry which is preliminary data.</text>
</comment>
<accession>A0A645H559</accession>
<evidence type="ECO:0000313" key="1">
    <source>
        <dbReference type="EMBL" id="MPN34157.1"/>
    </source>
</evidence>
<sequence>MSTQHFVIWWLFIKHLRDYAKQQPELIGVDIRAGSKKPKDPYPCVEIIWDSENGFSLFNNTKGELSLWLDLWIRNDDKDPSAAYDALADLMDRVCTVLVRWSNTLQRDLGYVTTIDVKDAVSDAETNRPLAGTRMILFIEWRKSRYERN</sequence>
<dbReference type="EMBL" id="VSSQ01087046">
    <property type="protein sequence ID" value="MPN34157.1"/>
    <property type="molecule type" value="Genomic_DNA"/>
</dbReference>
<protein>
    <submittedName>
        <fullName evidence="1">Uncharacterized protein</fullName>
    </submittedName>
</protein>